<dbReference type="PRINTS" id="PR00385">
    <property type="entry name" value="P450"/>
</dbReference>
<dbReference type="PANTHER" id="PTHR47956:SF10">
    <property type="entry name" value="CYTOCHROME P450 FAMILY 71 PROTEIN"/>
    <property type="match status" value="1"/>
</dbReference>
<dbReference type="InterPro" id="IPR036396">
    <property type="entry name" value="Cyt_P450_sf"/>
</dbReference>
<keyword evidence="7" id="KW-0479">Metal-binding</keyword>
<keyword evidence="7" id="KW-0503">Monooxygenase</keyword>
<comment type="similarity">
    <text evidence="2 7">Belongs to the cytochrome P450 family.</text>
</comment>
<protein>
    <recommendedName>
        <fullName evidence="11">Cytochrome P450</fullName>
    </recommendedName>
</protein>
<evidence type="ECO:0000256" key="2">
    <source>
        <dbReference type="ARBA" id="ARBA00010617"/>
    </source>
</evidence>
<evidence type="ECO:0000256" key="8">
    <source>
        <dbReference type="SAM" id="MobiDB-lite"/>
    </source>
</evidence>
<dbReference type="Gene3D" id="1.10.630.10">
    <property type="entry name" value="Cytochrome P450"/>
    <property type="match status" value="2"/>
</dbReference>
<dbReference type="PRINTS" id="PR00463">
    <property type="entry name" value="EP450I"/>
</dbReference>
<keyword evidence="10" id="KW-1185">Reference proteome</keyword>
<evidence type="ECO:0000256" key="4">
    <source>
        <dbReference type="ARBA" id="ARBA00022989"/>
    </source>
</evidence>
<evidence type="ECO:0000256" key="7">
    <source>
        <dbReference type="RuleBase" id="RU000461"/>
    </source>
</evidence>
<keyword evidence="7" id="KW-0349">Heme</keyword>
<gene>
    <name evidence="9" type="ORF">PIB30_078367</name>
</gene>
<dbReference type="Pfam" id="PF00067">
    <property type="entry name" value="p450"/>
    <property type="match status" value="2"/>
</dbReference>
<dbReference type="InterPro" id="IPR017972">
    <property type="entry name" value="Cyt_P450_CS"/>
</dbReference>
<name>A0ABU6ZQ24_9FABA</name>
<reference evidence="9 10" key="1">
    <citation type="journal article" date="2023" name="Plants (Basel)">
        <title>Bridging the Gap: Combining Genomics and Transcriptomics Approaches to Understand Stylosanthes scabra, an Orphan Legume from the Brazilian Caatinga.</title>
        <authorList>
            <person name="Ferreira-Neto J.R.C."/>
            <person name="da Silva M.D."/>
            <person name="Binneck E."/>
            <person name="de Melo N.F."/>
            <person name="da Silva R.H."/>
            <person name="de Melo A.L.T.M."/>
            <person name="Pandolfi V."/>
            <person name="Bustamante F.O."/>
            <person name="Brasileiro-Vidal A.C."/>
            <person name="Benko-Iseppon A.M."/>
        </authorList>
    </citation>
    <scope>NUCLEOTIDE SEQUENCE [LARGE SCALE GENOMIC DNA]</scope>
    <source>
        <tissue evidence="9">Leaves</tissue>
    </source>
</reference>
<evidence type="ECO:0000313" key="9">
    <source>
        <dbReference type="EMBL" id="MED6223871.1"/>
    </source>
</evidence>
<dbReference type="Proteomes" id="UP001341840">
    <property type="component" value="Unassembled WGS sequence"/>
</dbReference>
<dbReference type="InterPro" id="IPR001128">
    <property type="entry name" value="Cyt_P450"/>
</dbReference>
<evidence type="ECO:0008006" key="11">
    <source>
        <dbReference type="Google" id="ProtNLM"/>
    </source>
</evidence>
<sequence>MHLHRTISSRDIRKGLKSARLQKNVLHDCLSCLPPHSSLVFLLLTGSMLFLHQDMFVGGSDSVSTAIEWAFAELAKNPNCMKKAQEEEVTVYVNSYAIHRDPKLWDNAEEFIPERFEGNNNNNQQVDYYKVIDFQLIPFGLGRRGCPGASFGIASVEYLMANLLYWFDWKVPNHNSSNGDDDNVEMDMSEMSGMTATK</sequence>
<feature type="compositionally biased region" description="Acidic residues" evidence="8">
    <location>
        <begin position="179"/>
        <end position="188"/>
    </location>
</feature>
<keyword evidence="3" id="KW-0812">Transmembrane</keyword>
<evidence type="ECO:0000313" key="10">
    <source>
        <dbReference type="Proteomes" id="UP001341840"/>
    </source>
</evidence>
<keyword evidence="6" id="KW-0472">Membrane</keyword>
<evidence type="ECO:0000256" key="6">
    <source>
        <dbReference type="ARBA" id="ARBA00023136"/>
    </source>
</evidence>
<keyword evidence="4" id="KW-1133">Transmembrane helix</keyword>
<dbReference type="PANTHER" id="PTHR47956">
    <property type="entry name" value="CYTOCHROME P450 71B11-RELATED"/>
    <property type="match status" value="1"/>
</dbReference>
<comment type="caution">
    <text evidence="9">The sequence shown here is derived from an EMBL/GenBank/DDBJ whole genome shotgun (WGS) entry which is preliminary data.</text>
</comment>
<proteinExistence type="inferred from homology"/>
<dbReference type="InterPro" id="IPR050193">
    <property type="entry name" value="Cytochrome_P450_71"/>
</dbReference>
<keyword evidence="5 7" id="KW-0560">Oxidoreductase</keyword>
<keyword evidence="7" id="KW-0408">Iron</keyword>
<comment type="subcellular location">
    <subcellularLocation>
        <location evidence="1">Membrane</location>
        <topology evidence="1">Single-pass membrane protein</topology>
    </subcellularLocation>
</comment>
<dbReference type="EMBL" id="JASCZI010272941">
    <property type="protein sequence ID" value="MED6223871.1"/>
    <property type="molecule type" value="Genomic_DNA"/>
</dbReference>
<evidence type="ECO:0000256" key="3">
    <source>
        <dbReference type="ARBA" id="ARBA00022692"/>
    </source>
</evidence>
<accession>A0ABU6ZQ24</accession>
<dbReference type="PROSITE" id="PS00086">
    <property type="entry name" value="CYTOCHROME_P450"/>
    <property type="match status" value="1"/>
</dbReference>
<dbReference type="InterPro" id="IPR002401">
    <property type="entry name" value="Cyt_P450_E_grp-I"/>
</dbReference>
<evidence type="ECO:0000256" key="1">
    <source>
        <dbReference type="ARBA" id="ARBA00004167"/>
    </source>
</evidence>
<dbReference type="SUPFAM" id="SSF48264">
    <property type="entry name" value="Cytochrome P450"/>
    <property type="match status" value="1"/>
</dbReference>
<evidence type="ECO:0000256" key="5">
    <source>
        <dbReference type="ARBA" id="ARBA00023002"/>
    </source>
</evidence>
<feature type="region of interest" description="Disordered" evidence="8">
    <location>
        <begin position="177"/>
        <end position="198"/>
    </location>
</feature>
<organism evidence="9 10">
    <name type="scientific">Stylosanthes scabra</name>
    <dbReference type="NCBI Taxonomy" id="79078"/>
    <lineage>
        <taxon>Eukaryota</taxon>
        <taxon>Viridiplantae</taxon>
        <taxon>Streptophyta</taxon>
        <taxon>Embryophyta</taxon>
        <taxon>Tracheophyta</taxon>
        <taxon>Spermatophyta</taxon>
        <taxon>Magnoliopsida</taxon>
        <taxon>eudicotyledons</taxon>
        <taxon>Gunneridae</taxon>
        <taxon>Pentapetalae</taxon>
        <taxon>rosids</taxon>
        <taxon>fabids</taxon>
        <taxon>Fabales</taxon>
        <taxon>Fabaceae</taxon>
        <taxon>Papilionoideae</taxon>
        <taxon>50 kb inversion clade</taxon>
        <taxon>dalbergioids sensu lato</taxon>
        <taxon>Dalbergieae</taxon>
        <taxon>Pterocarpus clade</taxon>
        <taxon>Stylosanthes</taxon>
    </lineage>
</organism>